<proteinExistence type="inferred from homology"/>
<dbReference type="GO" id="GO:0004553">
    <property type="term" value="F:hydrolase activity, hydrolyzing O-glycosyl compounds"/>
    <property type="evidence" value="ECO:0007669"/>
    <property type="project" value="InterPro"/>
</dbReference>
<evidence type="ECO:0000313" key="4">
    <source>
        <dbReference type="Proteomes" id="UP000238565"/>
    </source>
</evidence>
<keyword evidence="3" id="KW-0378">Hydrolase</keyword>
<feature type="domain" description="GH16" evidence="2">
    <location>
        <begin position="31"/>
        <end position="281"/>
    </location>
</feature>
<dbReference type="EMBL" id="PTPZ01000006">
    <property type="protein sequence ID" value="PPZ91012.1"/>
    <property type="molecule type" value="Genomic_DNA"/>
</dbReference>
<evidence type="ECO:0000256" key="1">
    <source>
        <dbReference type="ARBA" id="ARBA00006865"/>
    </source>
</evidence>
<dbReference type="Gene3D" id="2.60.120.200">
    <property type="match status" value="1"/>
</dbReference>
<dbReference type="AlphaFoldDB" id="A0A2S7I345"/>
<protein>
    <submittedName>
        <fullName evidence="3">Glycosyl hydrolase family 16</fullName>
    </submittedName>
</protein>
<dbReference type="GO" id="GO:0005975">
    <property type="term" value="P:carbohydrate metabolic process"/>
    <property type="evidence" value="ECO:0007669"/>
    <property type="project" value="InterPro"/>
</dbReference>
<name>A0A2S7I345_9FLAO</name>
<dbReference type="Pfam" id="PF00722">
    <property type="entry name" value="Glyco_hydro_16"/>
    <property type="match status" value="1"/>
</dbReference>
<dbReference type="SUPFAM" id="SSF49899">
    <property type="entry name" value="Concanavalin A-like lectins/glucanases"/>
    <property type="match status" value="1"/>
</dbReference>
<dbReference type="PANTHER" id="PTHR10963:SF55">
    <property type="entry name" value="GLYCOSIDE HYDROLASE FAMILY 16 PROTEIN"/>
    <property type="match status" value="1"/>
</dbReference>
<accession>A0A2S7I345</accession>
<dbReference type="InterPro" id="IPR000757">
    <property type="entry name" value="Beta-glucanase-like"/>
</dbReference>
<dbReference type="PROSITE" id="PS51762">
    <property type="entry name" value="GH16_2"/>
    <property type="match status" value="1"/>
</dbReference>
<dbReference type="CDD" id="cd08023">
    <property type="entry name" value="GH16_laminarinase_like"/>
    <property type="match status" value="1"/>
</dbReference>
<dbReference type="InterPro" id="IPR050546">
    <property type="entry name" value="Glycosyl_Hydrlase_16"/>
</dbReference>
<reference evidence="3 4" key="1">
    <citation type="submission" date="2018-02" db="EMBL/GenBank/DDBJ databases">
        <title>Draft genome sequence of bacterial isolates from marine environment.</title>
        <authorList>
            <person name="Singh S.K."/>
            <person name="Hill R."/>
            <person name="Major S."/>
            <person name="Cai H."/>
            <person name="Li Y."/>
        </authorList>
    </citation>
    <scope>NUCLEOTIDE SEQUENCE [LARGE SCALE GENOMIC DNA]</scope>
    <source>
        <strain evidence="3 4">IMET F</strain>
    </source>
</reference>
<dbReference type="RefSeq" id="WP_104794022.1">
    <property type="nucleotide sequence ID" value="NZ_PTPZ01000006.1"/>
</dbReference>
<dbReference type="Proteomes" id="UP000238565">
    <property type="component" value="Unassembled WGS sequence"/>
</dbReference>
<dbReference type="InterPro" id="IPR013320">
    <property type="entry name" value="ConA-like_dom_sf"/>
</dbReference>
<gene>
    <name evidence="3" type="ORF">C3729_10050</name>
</gene>
<comment type="caution">
    <text evidence="3">The sequence shown here is derived from an EMBL/GenBank/DDBJ whole genome shotgun (WGS) entry which is preliminary data.</text>
</comment>
<evidence type="ECO:0000313" key="3">
    <source>
        <dbReference type="EMBL" id="PPZ91012.1"/>
    </source>
</evidence>
<sequence>MKFFEIKNIQKVILTSSLGLFLLPLISCEEEAVQNLPTRNWELVWSDEFEGNAGTLPDASKWTYDIGTGTNGWGNQELEYYTKRTDNVKLDGTGNLVITAKKENYSGSAFTSARIKTQGLFSQTYGKIEARIKTPYGPGIWPAFWMLGDDIGTVGWPQSGEIDIMELKGNIPNVVYGTLHGPGYSGGAAKTKSYGLQNSRFDQDFHVFGIEWKENQIDFFVDGFLYQRVTPKDVTGEWVYNNPFFLILNVAVGGNFVGFPTDGTSFPQNMYIDYVRVYKAK</sequence>
<evidence type="ECO:0000259" key="2">
    <source>
        <dbReference type="PROSITE" id="PS51762"/>
    </source>
</evidence>
<dbReference type="PANTHER" id="PTHR10963">
    <property type="entry name" value="GLYCOSYL HYDROLASE-RELATED"/>
    <property type="match status" value="1"/>
</dbReference>
<comment type="similarity">
    <text evidence="1">Belongs to the glycosyl hydrolase 16 family.</text>
</comment>
<organism evidence="3 4">
    <name type="scientific">Cloacibacterium normanense</name>
    <dbReference type="NCBI Taxonomy" id="237258"/>
    <lineage>
        <taxon>Bacteria</taxon>
        <taxon>Pseudomonadati</taxon>
        <taxon>Bacteroidota</taxon>
        <taxon>Flavobacteriia</taxon>
        <taxon>Flavobacteriales</taxon>
        <taxon>Weeksellaceae</taxon>
    </lineage>
</organism>